<dbReference type="EMBL" id="CM042890">
    <property type="protein sequence ID" value="KAI4310679.1"/>
    <property type="molecule type" value="Genomic_DNA"/>
</dbReference>
<comment type="caution">
    <text evidence="1">The sequence shown here is derived from an EMBL/GenBank/DDBJ whole genome shotgun (WGS) entry which is preliminary data.</text>
</comment>
<sequence>MITRRMLRIRAARNWVVPFLPSDSVSPFKIPSCECLHRNPRSYGSKGEGTDRVRTRGRTPVRRLKLVQAAFFDYLHCTRNLPYVDAENISKNSPEFVMKLLGSVVGDGEDAGRSAARFLRYHPINEFEPFYESIGLSRSDYAPLLSSSRLFLIEDGALLENYRVLCNYGIDHCKIGLVYKRCKQIFEWDHGVLSSKIAAYEKLGISQSAMVKFIVSSPYVLVGDICKDFVEALDELKSTGFRVEWIEEHILDESEVRWDRVLSLLCFFRRMGYSEQELQKLISHHLDMLFDDSGSVAYSLIGFMLKLGSSMSDIFTMLLQLPSTRIREFLSNLRRCYLFVAEIGMEAEDVNDLLRSYPLLLGSCCLNRPNTILTYLNLGKKKLCKIIKDDPSIMQHWTKGSLIERNKTRRTPSQKINFLMKWGIVRDATDSEQALKVYRGKGEDLQERFNCIVEAGIDQMDVVKMIRLCPKILNQSKGLIEKKIQFLVTDLGYPLSTLVNFPAFLGYNMQRVRLRCLMYSWLKGEGVVDPLLALSTVVASSDSRFVDYYVSRHPSGPEMWRKLKENILMV</sequence>
<organism evidence="1 2">
    <name type="scientific">Melastoma candidum</name>
    <dbReference type="NCBI Taxonomy" id="119954"/>
    <lineage>
        <taxon>Eukaryota</taxon>
        <taxon>Viridiplantae</taxon>
        <taxon>Streptophyta</taxon>
        <taxon>Embryophyta</taxon>
        <taxon>Tracheophyta</taxon>
        <taxon>Spermatophyta</taxon>
        <taxon>Magnoliopsida</taxon>
        <taxon>eudicotyledons</taxon>
        <taxon>Gunneridae</taxon>
        <taxon>Pentapetalae</taxon>
        <taxon>rosids</taxon>
        <taxon>malvids</taxon>
        <taxon>Myrtales</taxon>
        <taxon>Melastomataceae</taxon>
        <taxon>Melastomatoideae</taxon>
        <taxon>Melastomateae</taxon>
        <taxon>Melastoma</taxon>
    </lineage>
</organism>
<dbReference type="Proteomes" id="UP001057402">
    <property type="component" value="Chromosome 11"/>
</dbReference>
<name>A0ACB9LHR0_9MYRT</name>
<reference evidence="2" key="1">
    <citation type="journal article" date="2023" name="Front. Plant Sci.">
        <title>Chromosomal-level genome assembly of Melastoma candidum provides insights into trichome evolution.</title>
        <authorList>
            <person name="Zhong Y."/>
            <person name="Wu W."/>
            <person name="Sun C."/>
            <person name="Zou P."/>
            <person name="Liu Y."/>
            <person name="Dai S."/>
            <person name="Zhou R."/>
        </authorList>
    </citation>
    <scope>NUCLEOTIDE SEQUENCE [LARGE SCALE GENOMIC DNA]</scope>
</reference>
<proteinExistence type="predicted"/>
<protein>
    <submittedName>
        <fullName evidence="1">Uncharacterized protein</fullName>
    </submittedName>
</protein>
<evidence type="ECO:0000313" key="1">
    <source>
        <dbReference type="EMBL" id="KAI4310679.1"/>
    </source>
</evidence>
<gene>
    <name evidence="1" type="ORF">MLD38_035638</name>
</gene>
<accession>A0ACB9LHR0</accession>
<keyword evidence="2" id="KW-1185">Reference proteome</keyword>
<evidence type="ECO:0000313" key="2">
    <source>
        <dbReference type="Proteomes" id="UP001057402"/>
    </source>
</evidence>